<accession>A0A8X7C0E0</accession>
<evidence type="ECO:0000313" key="3">
    <source>
        <dbReference type="Proteomes" id="UP000886998"/>
    </source>
</evidence>
<gene>
    <name evidence="2" type="ORF">TNIN_99621</name>
</gene>
<sequence>MPPCRPNVALEFFAEFLRGRQVLPCCCPSGCSSLLTLAYTGQRNRPRRFVLGWPGLIISTNAFFSLLGFNHTRNNVFGEKQSQWRKFYANEEIKGDNELPLPLCGRETPKWMGVLIISFYGFQKVFQVIRPFVRPKSSVFGGP</sequence>
<evidence type="ECO:0000256" key="1">
    <source>
        <dbReference type="SAM" id="Phobius"/>
    </source>
</evidence>
<protein>
    <submittedName>
        <fullName evidence="2">Uncharacterized protein</fullName>
    </submittedName>
</protein>
<keyword evidence="1" id="KW-0472">Membrane</keyword>
<dbReference type="AlphaFoldDB" id="A0A8X7C0E0"/>
<keyword evidence="1" id="KW-1133">Transmembrane helix</keyword>
<dbReference type="Proteomes" id="UP000886998">
    <property type="component" value="Unassembled WGS sequence"/>
</dbReference>
<organism evidence="2 3">
    <name type="scientific">Trichonephila inaurata madagascariensis</name>
    <dbReference type="NCBI Taxonomy" id="2747483"/>
    <lineage>
        <taxon>Eukaryota</taxon>
        <taxon>Metazoa</taxon>
        <taxon>Ecdysozoa</taxon>
        <taxon>Arthropoda</taxon>
        <taxon>Chelicerata</taxon>
        <taxon>Arachnida</taxon>
        <taxon>Araneae</taxon>
        <taxon>Araneomorphae</taxon>
        <taxon>Entelegynae</taxon>
        <taxon>Araneoidea</taxon>
        <taxon>Nephilidae</taxon>
        <taxon>Trichonephila</taxon>
        <taxon>Trichonephila inaurata</taxon>
    </lineage>
</organism>
<comment type="caution">
    <text evidence="2">The sequence shown here is derived from an EMBL/GenBank/DDBJ whole genome shotgun (WGS) entry which is preliminary data.</text>
</comment>
<dbReference type="EMBL" id="BMAV01006923">
    <property type="protein sequence ID" value="GFY49262.1"/>
    <property type="molecule type" value="Genomic_DNA"/>
</dbReference>
<proteinExistence type="predicted"/>
<feature type="transmembrane region" description="Helical" evidence="1">
    <location>
        <begin position="49"/>
        <end position="69"/>
    </location>
</feature>
<evidence type="ECO:0000313" key="2">
    <source>
        <dbReference type="EMBL" id="GFY49262.1"/>
    </source>
</evidence>
<reference evidence="2" key="1">
    <citation type="submission" date="2020-08" db="EMBL/GenBank/DDBJ databases">
        <title>Multicomponent nature underlies the extraordinary mechanical properties of spider dragline silk.</title>
        <authorList>
            <person name="Kono N."/>
            <person name="Nakamura H."/>
            <person name="Mori M."/>
            <person name="Yoshida Y."/>
            <person name="Ohtoshi R."/>
            <person name="Malay A.D."/>
            <person name="Moran D.A.P."/>
            <person name="Tomita M."/>
            <person name="Numata K."/>
            <person name="Arakawa K."/>
        </authorList>
    </citation>
    <scope>NUCLEOTIDE SEQUENCE</scope>
</reference>
<keyword evidence="3" id="KW-1185">Reference proteome</keyword>
<keyword evidence="1" id="KW-0812">Transmembrane</keyword>
<name>A0A8X7C0E0_9ARAC</name>